<keyword evidence="4 6" id="KW-1133">Transmembrane helix</keyword>
<evidence type="ECO:0000256" key="1">
    <source>
        <dbReference type="ARBA" id="ARBA00004141"/>
    </source>
</evidence>
<feature type="domain" description="Ammonium transporter AmtB-like" evidence="7">
    <location>
        <begin position="2"/>
        <end position="154"/>
    </location>
</feature>
<sequence length="178" mass="17679">MTGKPTLLGAMNGAIAGLAGITPASGFVTIQSAFVLGIVFGASSLGGCWALSKLKIDDALDVTAVHGVTGILGSLGLGLLATSSVNPGGPDGAFYGHPAQLGYQAVGVLAAVLLSALFTFLILQLLRLTLGLRHEADSGPPSSLDARDHGEAAYASEAPLATPGAKAPLGEAQRGKCC</sequence>
<dbReference type="InterPro" id="IPR024041">
    <property type="entry name" value="NH4_transpt_AmtB-like_dom"/>
</dbReference>
<gene>
    <name evidence="8" type="ORF">HERI1096_LOCUS24425</name>
</gene>
<dbReference type="Pfam" id="PF00909">
    <property type="entry name" value="Ammonium_transp"/>
    <property type="match status" value="1"/>
</dbReference>
<proteinExistence type="inferred from homology"/>
<evidence type="ECO:0000256" key="4">
    <source>
        <dbReference type="ARBA" id="ARBA00022989"/>
    </source>
</evidence>
<feature type="transmembrane region" description="Helical" evidence="6">
    <location>
        <begin position="7"/>
        <end position="27"/>
    </location>
</feature>
<feature type="transmembrane region" description="Helical" evidence="6">
    <location>
        <begin position="33"/>
        <end position="52"/>
    </location>
</feature>
<keyword evidence="3 6" id="KW-0812">Transmembrane</keyword>
<evidence type="ECO:0000256" key="2">
    <source>
        <dbReference type="ARBA" id="ARBA00005887"/>
    </source>
</evidence>
<evidence type="ECO:0000256" key="6">
    <source>
        <dbReference type="SAM" id="Phobius"/>
    </source>
</evidence>
<dbReference type="PANTHER" id="PTHR43029">
    <property type="entry name" value="AMMONIUM TRANSPORTER MEP2"/>
    <property type="match status" value="1"/>
</dbReference>
<dbReference type="GO" id="GO:0005886">
    <property type="term" value="C:plasma membrane"/>
    <property type="evidence" value="ECO:0007669"/>
    <property type="project" value="TreeGrafter"/>
</dbReference>
<evidence type="ECO:0000259" key="7">
    <source>
        <dbReference type="Pfam" id="PF00909"/>
    </source>
</evidence>
<dbReference type="GO" id="GO:0008519">
    <property type="term" value="F:ammonium channel activity"/>
    <property type="evidence" value="ECO:0007669"/>
    <property type="project" value="InterPro"/>
</dbReference>
<dbReference type="Gene3D" id="1.10.3430.10">
    <property type="entry name" value="Ammonium transporter AmtB like domains"/>
    <property type="match status" value="1"/>
</dbReference>
<comment type="subcellular location">
    <subcellularLocation>
        <location evidence="1">Membrane</location>
        <topology evidence="1">Multi-pass membrane protein</topology>
    </subcellularLocation>
</comment>
<protein>
    <recommendedName>
        <fullName evidence="7">Ammonium transporter AmtB-like domain-containing protein</fullName>
    </recommendedName>
</protein>
<organism evidence="8">
    <name type="scientific">Haptolina ericina</name>
    <dbReference type="NCBI Taxonomy" id="156174"/>
    <lineage>
        <taxon>Eukaryota</taxon>
        <taxon>Haptista</taxon>
        <taxon>Haptophyta</taxon>
        <taxon>Prymnesiophyceae</taxon>
        <taxon>Prymnesiales</taxon>
        <taxon>Prymnesiaceae</taxon>
        <taxon>Haptolina</taxon>
    </lineage>
</organism>
<reference evidence="8" key="1">
    <citation type="submission" date="2021-01" db="EMBL/GenBank/DDBJ databases">
        <authorList>
            <person name="Corre E."/>
            <person name="Pelletier E."/>
            <person name="Niang G."/>
            <person name="Scheremetjew M."/>
            <person name="Finn R."/>
            <person name="Kale V."/>
            <person name="Holt S."/>
            <person name="Cochrane G."/>
            <person name="Meng A."/>
            <person name="Brown T."/>
            <person name="Cohen L."/>
        </authorList>
    </citation>
    <scope>NUCLEOTIDE SEQUENCE</scope>
    <source>
        <strain evidence="8">CCMP281</strain>
    </source>
</reference>
<keyword evidence="5 6" id="KW-0472">Membrane</keyword>
<evidence type="ECO:0000313" key="8">
    <source>
        <dbReference type="EMBL" id="CAE0123723.1"/>
    </source>
</evidence>
<accession>A0A7S3B3D1</accession>
<dbReference type="SUPFAM" id="SSF111352">
    <property type="entry name" value="Ammonium transporter"/>
    <property type="match status" value="1"/>
</dbReference>
<dbReference type="InterPro" id="IPR001905">
    <property type="entry name" value="Ammonium_transpt"/>
</dbReference>
<feature type="transmembrane region" description="Helical" evidence="6">
    <location>
        <begin position="59"/>
        <end position="81"/>
    </location>
</feature>
<feature type="transmembrane region" description="Helical" evidence="6">
    <location>
        <begin position="101"/>
        <end position="123"/>
    </location>
</feature>
<name>A0A7S3B3D1_9EUKA</name>
<evidence type="ECO:0000256" key="3">
    <source>
        <dbReference type="ARBA" id="ARBA00022692"/>
    </source>
</evidence>
<dbReference type="PANTHER" id="PTHR43029:SF21">
    <property type="entry name" value="AMMONIUM TRANSPORTER 1"/>
    <property type="match status" value="1"/>
</dbReference>
<evidence type="ECO:0000256" key="5">
    <source>
        <dbReference type="ARBA" id="ARBA00023136"/>
    </source>
</evidence>
<dbReference type="EMBL" id="HBHX01044099">
    <property type="protein sequence ID" value="CAE0123723.1"/>
    <property type="molecule type" value="Transcribed_RNA"/>
</dbReference>
<dbReference type="AlphaFoldDB" id="A0A7S3B3D1"/>
<dbReference type="InterPro" id="IPR029020">
    <property type="entry name" value="Ammonium/urea_transptr"/>
</dbReference>
<comment type="similarity">
    <text evidence="2">Belongs to the ammonia transporter channel (TC 1.A.11.2) family.</text>
</comment>